<dbReference type="AlphaFoldDB" id="A0A3L6NX06"/>
<organism evidence="1">
    <name type="scientific">Fusarium oxysporum f. sp. cepae</name>
    <dbReference type="NCBI Taxonomy" id="396571"/>
    <lineage>
        <taxon>Eukaryota</taxon>
        <taxon>Fungi</taxon>
        <taxon>Dikarya</taxon>
        <taxon>Ascomycota</taxon>
        <taxon>Pezizomycotina</taxon>
        <taxon>Sordariomycetes</taxon>
        <taxon>Hypocreomycetidae</taxon>
        <taxon>Hypocreales</taxon>
        <taxon>Nectriaceae</taxon>
        <taxon>Fusarium</taxon>
        <taxon>Fusarium oxysporum species complex</taxon>
    </lineage>
</organism>
<comment type="caution">
    <text evidence="1">The sequence shown here is derived from an EMBL/GenBank/DDBJ whole genome shotgun (WGS) entry which is preliminary data.</text>
</comment>
<name>A0A3L6NX06_FUSOX</name>
<sequence length="71" mass="8069">MAVYERTPREYVGSCPVFGHFVDGCLEELGQMSLNHHCGAGSCSSIFAVHEFEHYFNKQQAQLLFVPRHPK</sequence>
<evidence type="ECO:0000313" key="1">
    <source>
        <dbReference type="EMBL" id="RKK23088.1"/>
    </source>
</evidence>
<accession>A0A3L6NX06</accession>
<dbReference type="EMBL" id="MRCU01000003">
    <property type="protein sequence ID" value="RKK23088.1"/>
    <property type="molecule type" value="Genomic_DNA"/>
</dbReference>
<proteinExistence type="predicted"/>
<protein>
    <submittedName>
        <fullName evidence="1">Uncharacterized protein</fullName>
    </submittedName>
</protein>
<gene>
    <name evidence="1" type="ORF">BFJ65_g5665</name>
</gene>
<dbReference type="Proteomes" id="UP000270866">
    <property type="component" value="Chromosome 5"/>
</dbReference>
<reference evidence="1" key="1">
    <citation type="journal article" date="2018" name="Sci. Rep.">
        <title>Characterisation of pathogen-specific regions and novel effector candidates in Fusarium oxysporum f. sp. cepae.</title>
        <authorList>
            <person name="Armitage A.D."/>
            <person name="Taylor A."/>
            <person name="Sobczyk M.K."/>
            <person name="Baxter L."/>
            <person name="Greenfield B.P."/>
            <person name="Bates H.J."/>
            <person name="Wilson F."/>
            <person name="Jackson A.C."/>
            <person name="Ott S."/>
            <person name="Harrison R.J."/>
            <person name="Clarkson J.P."/>
        </authorList>
    </citation>
    <scope>NUCLEOTIDE SEQUENCE [LARGE SCALE GENOMIC DNA]</scope>
    <source>
        <strain evidence="1">FoC_Fus2</strain>
    </source>
</reference>